<dbReference type="Proteomes" id="UP000628669">
    <property type="component" value="Unassembled WGS sequence"/>
</dbReference>
<evidence type="ECO:0000259" key="2">
    <source>
        <dbReference type="Pfam" id="PF14028"/>
    </source>
</evidence>
<gene>
    <name evidence="3" type="ORF">JHL15_01720</name>
</gene>
<reference evidence="4" key="1">
    <citation type="submission" date="2021-01" db="EMBL/GenBank/DDBJ databases">
        <title>Genome public.</title>
        <authorList>
            <person name="Liu C."/>
            <person name="Sun Q."/>
        </authorList>
    </citation>
    <scope>NUCLEOTIDE SEQUENCE [LARGE SCALE GENOMIC DNA]</scope>
    <source>
        <strain evidence="4">YIM B02567</strain>
    </source>
</reference>
<name>A0ABS1FQF8_9FLAO</name>
<feature type="domain" description="Thiopeptide-type bacteriocin biosynthesis" evidence="2">
    <location>
        <begin position="764"/>
        <end position="1020"/>
    </location>
</feature>
<dbReference type="Pfam" id="PF04738">
    <property type="entry name" value="Lant_dehydr_N"/>
    <property type="match status" value="1"/>
</dbReference>
<dbReference type="Pfam" id="PF14028">
    <property type="entry name" value="Lant_dehydr_C"/>
    <property type="match status" value="1"/>
</dbReference>
<sequence length="1032" mass="122589">MYESDFYAMRQPLLPLKKLFEFYKFSKTYHDKEILNYLVKEFSENYQLNEALYLASNILYNETLKYSATPDNFSDKDRKKLLHSLAKYYIRSASRCTPFGLFANFSQGIYKEQIENKEALTSLQYFPRLDMEVQYQIGDYISKLDGVQEFLIYRVNNSLYEAGGKYRYVEYRLKKTILSHHLVSLQYNEVLSYIVKISRKGIGYTLLIDRLLSKYDVSKEELVRYVDELIFNKVLTSNLDINVSGRDYFDLLLEFLEHLHKEGINDKISEIRNILLNVKGLLLQVSNSRSNIELYKEIHKHVIAVLPHISEKNLIQLDVIDLKNDETFSIETKKELKGLINMVSKFSTPSSQNSWFEVFKRAFKERYEDGKVKLAEALDGELGIGYKSARSLRDFYDTGKKSDNSKLTTFVLYKYHQYLKQNKDQITIDATDIKNHFNDTVPVELPHVNFFLKIYPQKKENLIQISSLSSSLGNNLLGRFCSSHNMVYNNLHKLIDEHEEQNENYIYAEVIHLPQARAGNVIARPHFGKYEIPYLSNSVLPEKQKIYLDDLYIQLINNELFLFSRKLKRPIKPRLSNAHNFSKNGLPIYHFLCDMQYQGNPNIKVWDWGIIDSIEECFPRVMYRNYILEPKKWMIKNEKFLELKKCKSLSDFKDKFGKIKRELSIYDLIVFKDGDNTICLDISTSLGMDMLWKIIDKKDKYITLYESLLEDMNEYESSAYHKEIIVPFINKGKKYPNIRATIERKLNIKDDYNTTKVFIPGSHWIYLKIYLDFKFINKILFQLVDCIENKFVKKGIVEKWFFTRYSDPKQHLRLRLYVNDLQFLSLVMNACYKILAPLVKKGYVSNIVQDTYIRELTRYGGKNIINSETLFYYDSLLIYNIYNCQKSINYSDMFLVGYYLTENYLNLSNISDEVRLNFLERQFNYYAREFDYTKDKIMRNTLHEEQRRIKDIVIEEKLSEDVIKLIKQSSLKQIIDQVKTNVENDYLNVLSGYIHMSMNRLFIEKQRFNEFKIYFFLFKKYQSIKARKSFEV</sequence>
<dbReference type="NCBIfam" id="TIGR03891">
    <property type="entry name" value="thiopep_ocin"/>
    <property type="match status" value="1"/>
</dbReference>
<proteinExistence type="predicted"/>
<evidence type="ECO:0000313" key="4">
    <source>
        <dbReference type="Proteomes" id="UP000628669"/>
    </source>
</evidence>
<feature type="domain" description="Lantibiotic dehydratase N-terminal" evidence="1">
    <location>
        <begin position="46"/>
        <end position="690"/>
    </location>
</feature>
<dbReference type="InterPro" id="IPR006827">
    <property type="entry name" value="Lant_deHydtase_N"/>
</dbReference>
<evidence type="ECO:0000313" key="3">
    <source>
        <dbReference type="EMBL" id="MBK1894468.1"/>
    </source>
</evidence>
<evidence type="ECO:0000259" key="1">
    <source>
        <dbReference type="Pfam" id="PF04738"/>
    </source>
</evidence>
<dbReference type="RefSeq" id="WP_234047661.1">
    <property type="nucleotide sequence ID" value="NZ_JAENHK010000001.1"/>
</dbReference>
<comment type="caution">
    <text evidence="3">The sequence shown here is derived from an EMBL/GenBank/DDBJ whole genome shotgun (WGS) entry which is preliminary data.</text>
</comment>
<keyword evidence="4" id="KW-1185">Reference proteome</keyword>
<accession>A0ABS1FQF8</accession>
<dbReference type="EMBL" id="JAENHK010000001">
    <property type="protein sequence ID" value="MBK1894468.1"/>
    <property type="molecule type" value="Genomic_DNA"/>
</dbReference>
<protein>
    <submittedName>
        <fullName evidence="3">Lantibiotic dehydratase</fullName>
    </submittedName>
</protein>
<dbReference type="InterPro" id="IPR023809">
    <property type="entry name" value="Thiopep_bacteriocin_synth_dom"/>
</dbReference>
<organism evidence="3 4">
    <name type="scientific">Chryseobacterium paridis</name>
    <dbReference type="NCBI Taxonomy" id="2800328"/>
    <lineage>
        <taxon>Bacteria</taxon>
        <taxon>Pseudomonadati</taxon>
        <taxon>Bacteroidota</taxon>
        <taxon>Flavobacteriia</taxon>
        <taxon>Flavobacteriales</taxon>
        <taxon>Weeksellaceae</taxon>
        <taxon>Chryseobacterium group</taxon>
        <taxon>Chryseobacterium</taxon>
    </lineage>
</organism>